<feature type="compositionally biased region" description="Acidic residues" evidence="1">
    <location>
        <begin position="80"/>
        <end position="94"/>
    </location>
</feature>
<reference evidence="3" key="1">
    <citation type="journal article" date="2013" name="Nat. Genet.">
        <title>The draft genomes of soft-shell turtle and green sea turtle yield insights into the development and evolution of the turtle-specific body plan.</title>
        <authorList>
            <person name="Wang Z."/>
            <person name="Pascual-Anaya J."/>
            <person name="Zadissa A."/>
            <person name="Li W."/>
            <person name="Niimura Y."/>
            <person name="Huang Z."/>
            <person name="Li C."/>
            <person name="White S."/>
            <person name="Xiong Z."/>
            <person name="Fang D."/>
            <person name="Wang B."/>
            <person name="Ming Y."/>
            <person name="Chen Y."/>
            <person name="Zheng Y."/>
            <person name="Kuraku S."/>
            <person name="Pignatelli M."/>
            <person name="Herrero J."/>
            <person name="Beal K."/>
            <person name="Nozawa M."/>
            <person name="Li Q."/>
            <person name="Wang J."/>
            <person name="Zhang H."/>
            <person name="Yu L."/>
            <person name="Shigenobu S."/>
            <person name="Wang J."/>
            <person name="Liu J."/>
            <person name="Flicek P."/>
            <person name="Searle S."/>
            <person name="Wang J."/>
            <person name="Kuratani S."/>
            <person name="Yin Y."/>
            <person name="Aken B."/>
            <person name="Zhang G."/>
            <person name="Irie N."/>
        </authorList>
    </citation>
    <scope>NUCLEOTIDE SEQUENCE [LARGE SCALE GENOMIC DNA]</scope>
</reference>
<dbReference type="Proteomes" id="UP000031443">
    <property type="component" value="Unassembled WGS sequence"/>
</dbReference>
<dbReference type="PANTHER" id="PTHR47595:SF1">
    <property type="entry name" value="MYB_SANT-LIKE DNA-BINDING DOMAIN-CONTAINING PROTEIN"/>
    <property type="match status" value="1"/>
</dbReference>
<protein>
    <submittedName>
        <fullName evidence="2">Uncharacterized protein</fullName>
    </submittedName>
</protein>
<evidence type="ECO:0000313" key="2">
    <source>
        <dbReference type="EMBL" id="EMP31505.1"/>
    </source>
</evidence>
<dbReference type="EMBL" id="KB545351">
    <property type="protein sequence ID" value="EMP31505.1"/>
    <property type="molecule type" value="Genomic_DNA"/>
</dbReference>
<name>M7B7J2_CHEMY</name>
<proteinExistence type="predicted"/>
<evidence type="ECO:0000256" key="1">
    <source>
        <dbReference type="SAM" id="MobiDB-lite"/>
    </source>
</evidence>
<gene>
    <name evidence="2" type="ORF">UY3_11434</name>
</gene>
<dbReference type="AlphaFoldDB" id="M7B7J2"/>
<accession>M7B7J2</accession>
<sequence length="143" mass="16154">MTERDHDRDTLQCRVKVKELWNVYHKAQEANRRSGAAPTSCRFYKELDTILSGNPTSTADTSVARVPVKSGQAFLEAEILDEEGEGDQEAEDDSEQQKKRCSVGLLPRVHHSEYRCKCQKCEHAIVQAADSVNTQQRFPFSAL</sequence>
<keyword evidence="3" id="KW-1185">Reference proteome</keyword>
<dbReference type="PANTHER" id="PTHR47595">
    <property type="entry name" value="HEAT SHOCK 70 KDA PROTEIN 14"/>
    <property type="match status" value="1"/>
</dbReference>
<evidence type="ECO:0000313" key="3">
    <source>
        <dbReference type="Proteomes" id="UP000031443"/>
    </source>
</evidence>
<organism evidence="2 3">
    <name type="scientific">Chelonia mydas</name>
    <name type="common">Green sea-turtle</name>
    <name type="synonym">Chelonia agassizi</name>
    <dbReference type="NCBI Taxonomy" id="8469"/>
    <lineage>
        <taxon>Eukaryota</taxon>
        <taxon>Metazoa</taxon>
        <taxon>Chordata</taxon>
        <taxon>Craniata</taxon>
        <taxon>Vertebrata</taxon>
        <taxon>Euteleostomi</taxon>
        <taxon>Archelosauria</taxon>
        <taxon>Testudinata</taxon>
        <taxon>Testudines</taxon>
        <taxon>Cryptodira</taxon>
        <taxon>Durocryptodira</taxon>
        <taxon>Americhelydia</taxon>
        <taxon>Chelonioidea</taxon>
        <taxon>Cheloniidae</taxon>
        <taxon>Chelonia</taxon>
    </lineage>
</organism>
<feature type="region of interest" description="Disordered" evidence="1">
    <location>
        <begin position="80"/>
        <end position="100"/>
    </location>
</feature>